<feature type="domain" description="Helix-turn-helix" evidence="1">
    <location>
        <begin position="154"/>
        <end position="208"/>
    </location>
</feature>
<sequence length="380" mass="44392">MIDNELRQLNKSLTRNAYPDAFIERHSKPKVIRQTNSSAEKLLVTICLPFKRDDINCLLKRPLGSALARTYYAADLRIVHRTIEIPTPSVKQRLPLYTKSNLIYQFQFSRGATYVGRTERQLRNRDFDIHTKRIRLSNPQLKNAALPKWPEPRYDSFASVEYERGLVRTLFQTARHICTEDMIDNELRQLNKSLTRNAYPDAFIERHSKPKVIRQTNSSAEKLLVTICLPFKRDDINCLLKRPLGSALARTYYAADLRIVHRTIEIPTPSVKQRLPLYTKSNLIYQFQFSRGATYVGRTERQLRNRVIEYIPNWVQRFVMQSGSDQRHNDNVRNHKIPSSAIARHLLMTQHPADRSTAFRVIHVAKNTRLFRFVQTAAIH</sequence>
<dbReference type="EMBL" id="CANUEZ050000213">
    <property type="protein sequence ID" value="CAM0512466.1"/>
    <property type="molecule type" value="Genomic_DNA"/>
</dbReference>
<protein>
    <recommendedName>
        <fullName evidence="1">Helix-turn-helix domain-containing protein</fullName>
    </recommendedName>
</protein>
<evidence type="ECO:0000259" key="1">
    <source>
        <dbReference type="Pfam" id="PF26215"/>
    </source>
</evidence>
<evidence type="ECO:0000313" key="3">
    <source>
        <dbReference type="Proteomes" id="UP001189180"/>
    </source>
</evidence>
<comment type="caution">
    <text evidence="2">The sequence shown here is derived from an EMBL/GenBank/DDBJ whole genome shotgun (WGS) entry which is preliminary data.</text>
</comment>
<gene>
    <name evidence="2" type="ORF">FHB240107_LOCUS8605</name>
</gene>
<accession>A0ABC9HHS0</accession>
<proteinExistence type="predicted"/>
<keyword evidence="3" id="KW-1185">Reference proteome</keyword>
<reference evidence="2 3" key="1">
    <citation type="submission" date="2024-08" db="EMBL/GenBank/DDBJ databases">
        <authorList>
            <person name="Paterson S."/>
        </authorList>
    </citation>
    <scope>NUCLEOTIDE SEQUENCE [LARGE SCALE GENOMIC DNA]</scope>
</reference>
<evidence type="ECO:0000313" key="2">
    <source>
        <dbReference type="EMBL" id="CAM0512466.1"/>
    </source>
</evidence>
<dbReference type="AlphaFoldDB" id="A0ABC9HHS0"/>
<dbReference type="InterPro" id="IPR058912">
    <property type="entry name" value="HTH_animal"/>
</dbReference>
<dbReference type="Proteomes" id="UP001189180">
    <property type="component" value="Unassembled WGS sequence"/>
</dbReference>
<organism evidence="2 3">
    <name type="scientific">Fasciola hepatica</name>
    <name type="common">Liver fluke</name>
    <dbReference type="NCBI Taxonomy" id="6192"/>
    <lineage>
        <taxon>Eukaryota</taxon>
        <taxon>Metazoa</taxon>
        <taxon>Spiralia</taxon>
        <taxon>Lophotrochozoa</taxon>
        <taxon>Platyhelminthes</taxon>
        <taxon>Trematoda</taxon>
        <taxon>Digenea</taxon>
        <taxon>Plagiorchiida</taxon>
        <taxon>Echinostomata</taxon>
        <taxon>Echinostomatoidea</taxon>
        <taxon>Fasciolidae</taxon>
        <taxon>Fasciola</taxon>
    </lineage>
</organism>
<dbReference type="Pfam" id="PF26215">
    <property type="entry name" value="HTH_animal"/>
    <property type="match status" value="1"/>
</dbReference>
<name>A0ABC9HHS0_FASHE</name>